<feature type="binding site" evidence="18">
    <location>
        <position position="158"/>
    </location>
    <ligand>
        <name>NAD(+)</name>
        <dbReference type="ChEBI" id="CHEBI:57540"/>
    </ligand>
</feature>
<feature type="binding site" evidence="18">
    <location>
        <begin position="176"/>
        <end position="179"/>
    </location>
    <ligand>
        <name>NAD(+)</name>
        <dbReference type="ChEBI" id="CHEBI:57540"/>
    </ligand>
</feature>
<dbReference type="CDD" id="cd08195">
    <property type="entry name" value="DHQS"/>
    <property type="match status" value="1"/>
</dbReference>
<dbReference type="RefSeq" id="WP_040199533.1">
    <property type="nucleotide sequence ID" value="NZ_CP010311.1"/>
</dbReference>
<evidence type="ECO:0000313" key="21">
    <source>
        <dbReference type="EMBL" id="AJF06060.1"/>
    </source>
</evidence>
<dbReference type="GO" id="GO:0046872">
    <property type="term" value="F:metal ion binding"/>
    <property type="evidence" value="ECO:0007669"/>
    <property type="project" value="UniProtKB-KW"/>
</dbReference>
<dbReference type="GO" id="GO:0005737">
    <property type="term" value="C:cytoplasm"/>
    <property type="evidence" value="ECO:0007669"/>
    <property type="project" value="UniProtKB-SubCell"/>
</dbReference>
<gene>
    <name evidence="18" type="primary">aroB</name>
    <name evidence="21" type="ORF">GSUB_05080</name>
</gene>
<comment type="similarity">
    <text evidence="6 18">Belongs to the sugar phosphate cyclases superfamily. Dehydroquinate synthase family.</text>
</comment>
<keyword evidence="15 18" id="KW-0057">Aromatic amino acid biosynthesis</keyword>
<reference evidence="21 22" key="1">
    <citation type="journal article" date="2015" name="Genome Announc.">
        <title>Genomes of Geoalkalibacter ferrihydriticus Z-0531T and Geoalkalibacter subterraneus Red1T, Two Haloalkaliphilic Metal-Reducing Deltaproteobacteria.</title>
        <authorList>
            <person name="Badalamenti J.P."/>
            <person name="Krajmalnik-Brown R."/>
            <person name="Torres C.I."/>
            <person name="Bond D.R."/>
        </authorList>
    </citation>
    <scope>NUCLEOTIDE SEQUENCE [LARGE SCALE GENOMIC DNA]</scope>
    <source>
        <strain evidence="21 22">Red1</strain>
    </source>
</reference>
<accession>A0A0B5FPT9</accession>
<comment type="subcellular location">
    <subcellularLocation>
        <location evidence="4 18">Cytoplasm</location>
    </subcellularLocation>
</comment>
<evidence type="ECO:0000313" key="22">
    <source>
        <dbReference type="Proteomes" id="UP000035036"/>
    </source>
</evidence>
<dbReference type="Proteomes" id="UP000035036">
    <property type="component" value="Chromosome"/>
</dbReference>
<dbReference type="InterPro" id="IPR030960">
    <property type="entry name" value="DHQS/DOIS_N"/>
</dbReference>
<evidence type="ECO:0000256" key="9">
    <source>
        <dbReference type="ARBA" id="ARBA00022490"/>
    </source>
</evidence>
<evidence type="ECO:0000256" key="4">
    <source>
        <dbReference type="ARBA" id="ARBA00004496"/>
    </source>
</evidence>
<comment type="cofactor">
    <cofactor evidence="18">
        <name>Co(2+)</name>
        <dbReference type="ChEBI" id="CHEBI:48828"/>
    </cofactor>
    <cofactor evidence="18">
        <name>Zn(2+)</name>
        <dbReference type="ChEBI" id="CHEBI:29105"/>
    </cofactor>
    <text evidence="18">Binds 1 divalent metal cation per subunit. Can use either Co(2+) or Zn(2+).</text>
</comment>
<dbReference type="STRING" id="483547.GSUB_05080"/>
<dbReference type="GO" id="GO:0009073">
    <property type="term" value="P:aromatic amino acid family biosynthetic process"/>
    <property type="evidence" value="ECO:0007669"/>
    <property type="project" value="UniProtKB-KW"/>
</dbReference>
<dbReference type="Gene3D" id="3.40.50.1970">
    <property type="match status" value="1"/>
</dbReference>
<dbReference type="EC" id="4.2.3.4" evidence="7 18"/>
<dbReference type="InterPro" id="IPR056179">
    <property type="entry name" value="DHQS_C"/>
</dbReference>
<evidence type="ECO:0000256" key="14">
    <source>
        <dbReference type="ARBA" id="ARBA00023027"/>
    </source>
</evidence>
<dbReference type="NCBIfam" id="TIGR01357">
    <property type="entry name" value="aroB"/>
    <property type="match status" value="1"/>
</dbReference>
<dbReference type="HOGENOM" id="CLU_001201_0_2_7"/>
<evidence type="ECO:0000256" key="17">
    <source>
        <dbReference type="ARBA" id="ARBA00023285"/>
    </source>
</evidence>
<dbReference type="GO" id="GO:0003856">
    <property type="term" value="F:3-dehydroquinate synthase activity"/>
    <property type="evidence" value="ECO:0007669"/>
    <property type="project" value="UniProtKB-UniRule"/>
</dbReference>
<comment type="catalytic activity">
    <reaction evidence="1 18">
        <text>7-phospho-2-dehydro-3-deoxy-D-arabino-heptonate = 3-dehydroquinate + phosphate</text>
        <dbReference type="Rhea" id="RHEA:21968"/>
        <dbReference type="ChEBI" id="CHEBI:32364"/>
        <dbReference type="ChEBI" id="CHEBI:43474"/>
        <dbReference type="ChEBI" id="CHEBI:58394"/>
        <dbReference type="EC" id="4.2.3.4"/>
    </reaction>
</comment>
<dbReference type="InterPro" id="IPR016037">
    <property type="entry name" value="DHQ_synth_AroB"/>
</dbReference>
<dbReference type="PIRSF" id="PIRSF001455">
    <property type="entry name" value="DHQ_synth"/>
    <property type="match status" value="1"/>
</dbReference>
<feature type="binding site" evidence="18">
    <location>
        <position position="254"/>
    </location>
    <ligand>
        <name>Zn(2+)</name>
        <dbReference type="ChEBI" id="CHEBI:29105"/>
    </ligand>
</feature>
<evidence type="ECO:0000256" key="2">
    <source>
        <dbReference type="ARBA" id="ARBA00001911"/>
    </source>
</evidence>
<organism evidence="21 22">
    <name type="scientific">Geoalkalibacter subterraneus</name>
    <dbReference type="NCBI Taxonomy" id="483547"/>
    <lineage>
        <taxon>Bacteria</taxon>
        <taxon>Pseudomonadati</taxon>
        <taxon>Thermodesulfobacteriota</taxon>
        <taxon>Desulfuromonadia</taxon>
        <taxon>Desulfuromonadales</taxon>
        <taxon>Geoalkalibacteraceae</taxon>
        <taxon>Geoalkalibacter</taxon>
    </lineage>
</organism>
<evidence type="ECO:0000256" key="16">
    <source>
        <dbReference type="ARBA" id="ARBA00023239"/>
    </source>
</evidence>
<evidence type="ECO:0000259" key="20">
    <source>
        <dbReference type="Pfam" id="PF24621"/>
    </source>
</evidence>
<feature type="binding site" evidence="18">
    <location>
        <position position="271"/>
    </location>
    <ligand>
        <name>Zn(2+)</name>
        <dbReference type="ChEBI" id="CHEBI:29105"/>
    </ligand>
</feature>
<evidence type="ECO:0000256" key="10">
    <source>
        <dbReference type="ARBA" id="ARBA00022605"/>
    </source>
</evidence>
<comment type="function">
    <text evidence="3 18">Catalyzes the conversion of 3-deoxy-D-arabino-heptulosonate 7-phosphate (DAHP) to dehydroquinate (DHQ).</text>
</comment>
<dbReference type="HAMAP" id="MF_00110">
    <property type="entry name" value="DHQ_synthase"/>
    <property type="match status" value="1"/>
</dbReference>
<dbReference type="Pfam" id="PF01761">
    <property type="entry name" value="DHQ_synthase"/>
    <property type="match status" value="1"/>
</dbReference>
<dbReference type="FunFam" id="3.40.50.1970:FF:000001">
    <property type="entry name" value="3-dehydroquinate synthase"/>
    <property type="match status" value="1"/>
</dbReference>
<dbReference type="Gene3D" id="1.20.1090.10">
    <property type="entry name" value="Dehydroquinate synthase-like - alpha domain"/>
    <property type="match status" value="1"/>
</dbReference>
<evidence type="ECO:0000256" key="15">
    <source>
        <dbReference type="ARBA" id="ARBA00023141"/>
    </source>
</evidence>
<evidence type="ECO:0000256" key="13">
    <source>
        <dbReference type="ARBA" id="ARBA00022833"/>
    </source>
</evidence>
<feature type="binding site" evidence="18">
    <location>
        <position position="191"/>
    </location>
    <ligand>
        <name>Zn(2+)</name>
        <dbReference type="ChEBI" id="CHEBI:29105"/>
    </ligand>
</feature>
<name>A0A0B5FPT9_9BACT</name>
<dbReference type="InterPro" id="IPR050071">
    <property type="entry name" value="Dehydroquinate_synthase"/>
</dbReference>
<dbReference type="InterPro" id="IPR030963">
    <property type="entry name" value="DHQ_synth_fam"/>
</dbReference>
<dbReference type="PANTHER" id="PTHR43622:SF7">
    <property type="entry name" value="3-DEHYDROQUINATE SYNTHASE, CHLOROPLASTIC"/>
    <property type="match status" value="1"/>
</dbReference>
<keyword evidence="12 18" id="KW-0547">Nucleotide-binding</keyword>
<evidence type="ECO:0000256" key="1">
    <source>
        <dbReference type="ARBA" id="ARBA00001393"/>
    </source>
</evidence>
<feature type="binding site" evidence="18">
    <location>
        <begin position="136"/>
        <end position="137"/>
    </location>
    <ligand>
        <name>NAD(+)</name>
        <dbReference type="ChEBI" id="CHEBI:57540"/>
    </ligand>
</feature>
<dbReference type="GO" id="GO:0000166">
    <property type="term" value="F:nucleotide binding"/>
    <property type="evidence" value="ECO:0007669"/>
    <property type="project" value="UniProtKB-KW"/>
</dbReference>
<keyword evidence="11 18" id="KW-0479">Metal-binding</keyword>
<dbReference type="AlphaFoldDB" id="A0A0B5FPT9"/>
<proteinExistence type="inferred from homology"/>
<evidence type="ECO:0000256" key="5">
    <source>
        <dbReference type="ARBA" id="ARBA00004661"/>
    </source>
</evidence>
<evidence type="ECO:0000256" key="11">
    <source>
        <dbReference type="ARBA" id="ARBA00022723"/>
    </source>
</evidence>
<dbReference type="PANTHER" id="PTHR43622">
    <property type="entry name" value="3-DEHYDROQUINATE SYNTHASE"/>
    <property type="match status" value="1"/>
</dbReference>
<evidence type="ECO:0000256" key="8">
    <source>
        <dbReference type="ARBA" id="ARBA00017684"/>
    </source>
</evidence>
<keyword evidence="13 18" id="KW-0862">Zinc</keyword>
<feature type="domain" description="3-dehydroquinate synthase C-terminal" evidence="20">
    <location>
        <begin position="188"/>
        <end position="331"/>
    </location>
</feature>
<dbReference type="EMBL" id="CP010311">
    <property type="protein sequence ID" value="AJF06060.1"/>
    <property type="molecule type" value="Genomic_DNA"/>
</dbReference>
<evidence type="ECO:0000256" key="6">
    <source>
        <dbReference type="ARBA" id="ARBA00005412"/>
    </source>
</evidence>
<evidence type="ECO:0000256" key="7">
    <source>
        <dbReference type="ARBA" id="ARBA00013031"/>
    </source>
</evidence>
<feature type="binding site" evidence="18">
    <location>
        <position position="149"/>
    </location>
    <ligand>
        <name>NAD(+)</name>
        <dbReference type="ChEBI" id="CHEBI:57540"/>
    </ligand>
</feature>
<evidence type="ECO:0000256" key="18">
    <source>
        <dbReference type="HAMAP-Rule" id="MF_00110"/>
    </source>
</evidence>
<evidence type="ECO:0000259" key="19">
    <source>
        <dbReference type="Pfam" id="PF01761"/>
    </source>
</evidence>
<evidence type="ECO:0000256" key="3">
    <source>
        <dbReference type="ARBA" id="ARBA00003485"/>
    </source>
</evidence>
<sequence length="372" mass="40369">MSNDNGVKLIEVGLGERSYPIWIGSGVLPRLGEALKRVSFPRRIAVVTNETVAPLYGEQVLSALRQSSFAAELIVLPDGEEHKNLESLNFIFDELITRGFDRGTGLIALGGGVIGDLAGFAAATYLRGIPFVQVPTTLLAQVDSSVGGKTAINHRLGKNLVGAFYQPRHVHIDVDTLATLPEREFRAGCAEIVKYGVIRDGDFFEWLEDNAQRIGERDPACLIHAVRISCQIKADIVEIDEKEGGLRAILNYGHTLGHAVELLSGYGKVRHGEAVAIGMVAAATVSSRLGHCSSADVERIRRLLSALGLPVRLPDFAASDYLAALSRDKKVQDGRLRMIFNRGIGDCLIEDVADPERTIAPVLDSLRNEVDQ</sequence>
<keyword evidence="9 18" id="KW-0963">Cytoplasm</keyword>
<keyword evidence="10 18" id="KW-0028">Amino-acid biosynthesis</keyword>
<dbReference type="OrthoDB" id="9806583at2"/>
<dbReference type="SUPFAM" id="SSF56796">
    <property type="entry name" value="Dehydroquinate synthase-like"/>
    <property type="match status" value="1"/>
</dbReference>
<comment type="pathway">
    <text evidence="5 18">Metabolic intermediate biosynthesis; chorismate biosynthesis; chorismate from D-erythrose 4-phosphate and phosphoenolpyruvate: step 2/7.</text>
</comment>
<keyword evidence="22" id="KW-1185">Reference proteome</keyword>
<feature type="binding site" evidence="18">
    <location>
        <begin position="78"/>
        <end position="83"/>
    </location>
    <ligand>
        <name>NAD(+)</name>
        <dbReference type="ChEBI" id="CHEBI:57540"/>
    </ligand>
</feature>
<protein>
    <recommendedName>
        <fullName evidence="8 18">3-dehydroquinate synthase</fullName>
        <shortName evidence="18">DHQS</shortName>
        <ecNumber evidence="7 18">4.2.3.4</ecNumber>
    </recommendedName>
</protein>
<feature type="domain" description="3-dehydroquinate synthase N-terminal" evidence="19">
    <location>
        <begin position="74"/>
        <end position="186"/>
    </location>
</feature>
<dbReference type="KEGG" id="gsb:GSUB_05080"/>
<dbReference type="UniPathway" id="UPA00053">
    <property type="reaction ID" value="UER00085"/>
</dbReference>
<dbReference type="Pfam" id="PF24621">
    <property type="entry name" value="DHQS_C"/>
    <property type="match status" value="1"/>
</dbReference>
<dbReference type="GO" id="GO:0008652">
    <property type="term" value="P:amino acid biosynthetic process"/>
    <property type="evidence" value="ECO:0007669"/>
    <property type="project" value="UniProtKB-KW"/>
</dbReference>
<evidence type="ECO:0000256" key="12">
    <source>
        <dbReference type="ARBA" id="ARBA00022741"/>
    </source>
</evidence>
<keyword evidence="17 18" id="KW-0170">Cobalt</keyword>
<keyword evidence="16 18" id="KW-0456">Lyase</keyword>
<comment type="cofactor">
    <cofactor evidence="2 18">
        <name>NAD(+)</name>
        <dbReference type="ChEBI" id="CHEBI:57540"/>
    </cofactor>
</comment>
<feature type="binding site" evidence="18">
    <location>
        <begin position="112"/>
        <end position="116"/>
    </location>
    <ligand>
        <name>NAD(+)</name>
        <dbReference type="ChEBI" id="CHEBI:57540"/>
    </ligand>
</feature>
<keyword evidence="14 18" id="KW-0520">NAD</keyword>
<dbReference type="GO" id="GO:0009423">
    <property type="term" value="P:chorismate biosynthetic process"/>
    <property type="evidence" value="ECO:0007669"/>
    <property type="project" value="UniProtKB-UniRule"/>
</dbReference>